<dbReference type="AlphaFoldDB" id="A0A182ISI1"/>
<sequence length="275" mass="30874">MKQHLALGLLLGLLHTSRGGFLDWLRGESDQPDGHKVGKVYIEVLSPKGVRLWTHYNPNTALFGVELYVKFYGGQTEALECGLCNTTAEPIDGKFMLEDDNLVARFGDVLEYTVVTSNGSTTRRHPVRRVFVREELIKPIDRCVCRDQEPPPVPLQSGRRISEVQLLERMILRALSNRGESTCEAISNWLVLQSEPRNELADLDEYVRLYLDLLCLRTKKTSPGYGRGWSPSAAVVKVEDHAHGIAFQVRSTMDKLKILELLNVGGILSDFDGIL</sequence>
<dbReference type="InterPro" id="IPR031756">
    <property type="entry name" value="BGBP_N"/>
</dbReference>
<dbReference type="VEuPathDB" id="VectorBase:AATE004649"/>
<dbReference type="EnsemblMetazoa" id="AATE004649-RA">
    <property type="protein sequence ID" value="AATE004649-PA.1"/>
    <property type="gene ID" value="AATE004649"/>
</dbReference>
<dbReference type="Pfam" id="PF15886">
    <property type="entry name" value="CBM39"/>
    <property type="match status" value="1"/>
</dbReference>
<accession>A0A182ISI1</accession>
<organism evidence="1">
    <name type="scientific">Anopheles atroparvus</name>
    <name type="common">European mosquito</name>
    <dbReference type="NCBI Taxonomy" id="41427"/>
    <lineage>
        <taxon>Eukaryota</taxon>
        <taxon>Metazoa</taxon>
        <taxon>Ecdysozoa</taxon>
        <taxon>Arthropoda</taxon>
        <taxon>Hexapoda</taxon>
        <taxon>Insecta</taxon>
        <taxon>Pterygota</taxon>
        <taxon>Neoptera</taxon>
        <taxon>Endopterygota</taxon>
        <taxon>Diptera</taxon>
        <taxon>Nematocera</taxon>
        <taxon>Culicoidea</taxon>
        <taxon>Culicidae</taxon>
        <taxon>Anophelinae</taxon>
        <taxon>Anopheles</taxon>
    </lineage>
</organism>
<dbReference type="GO" id="GO:0030246">
    <property type="term" value="F:carbohydrate binding"/>
    <property type="evidence" value="ECO:0007669"/>
    <property type="project" value="InterPro"/>
</dbReference>
<name>A0A182ISI1_ANOAO</name>
<proteinExistence type="predicted"/>
<protein>
    <submittedName>
        <fullName evidence="1">Uncharacterized protein</fullName>
    </submittedName>
</protein>
<reference evidence="1" key="1">
    <citation type="submission" date="2022-08" db="UniProtKB">
        <authorList>
            <consortium name="EnsemblMetazoa"/>
        </authorList>
    </citation>
    <scope>IDENTIFICATION</scope>
    <source>
        <strain evidence="1">EBRO</strain>
    </source>
</reference>
<evidence type="ECO:0000313" key="1">
    <source>
        <dbReference type="EnsemblMetazoa" id="AATE004649-PA.1"/>
    </source>
</evidence>
<dbReference type="PROSITE" id="PS51969">
    <property type="entry name" value="CBM39"/>
    <property type="match status" value="1"/>
</dbReference>
<dbReference type="InterPro" id="IPR043030">
    <property type="entry name" value="BGBP_N_sf"/>
</dbReference>
<dbReference type="Gene3D" id="2.60.40.2140">
    <property type="entry name" value="Beta-1,3-glucan-recognition protein, N-terminal domain"/>
    <property type="match status" value="1"/>
</dbReference>